<feature type="region of interest" description="Disordered" evidence="1">
    <location>
        <begin position="103"/>
        <end position="285"/>
    </location>
</feature>
<protein>
    <recommendedName>
        <fullName evidence="5">Anti-sigma-D factor RsdA to sigma factor binding region</fullName>
    </recommendedName>
</protein>
<dbReference type="RefSeq" id="WP_109685977.1">
    <property type="nucleotide sequence ID" value="NZ_QGDN01000001.1"/>
</dbReference>
<evidence type="ECO:0000313" key="3">
    <source>
        <dbReference type="EMBL" id="SSA34997.1"/>
    </source>
</evidence>
<keyword evidence="2" id="KW-1133">Transmembrane helix</keyword>
<organism evidence="3 4">
    <name type="scientific">Branchiibius hedensis</name>
    <dbReference type="NCBI Taxonomy" id="672460"/>
    <lineage>
        <taxon>Bacteria</taxon>
        <taxon>Bacillati</taxon>
        <taxon>Actinomycetota</taxon>
        <taxon>Actinomycetes</taxon>
        <taxon>Micrococcales</taxon>
        <taxon>Dermacoccaceae</taxon>
        <taxon>Branchiibius</taxon>
    </lineage>
</organism>
<evidence type="ECO:0000256" key="2">
    <source>
        <dbReference type="SAM" id="Phobius"/>
    </source>
</evidence>
<feature type="compositionally biased region" description="Low complexity" evidence="1">
    <location>
        <begin position="116"/>
        <end position="126"/>
    </location>
</feature>
<dbReference type="AlphaFoldDB" id="A0A2Y8ZYL4"/>
<feature type="transmembrane region" description="Helical" evidence="2">
    <location>
        <begin position="58"/>
        <end position="81"/>
    </location>
</feature>
<keyword evidence="2" id="KW-0812">Transmembrane</keyword>
<feature type="compositionally biased region" description="Low complexity" evidence="1">
    <location>
        <begin position="158"/>
        <end position="279"/>
    </location>
</feature>
<dbReference type="Proteomes" id="UP000250028">
    <property type="component" value="Unassembled WGS sequence"/>
</dbReference>
<feature type="compositionally biased region" description="Polar residues" evidence="1">
    <location>
        <begin position="131"/>
        <end position="140"/>
    </location>
</feature>
<sequence>MTPSFDQIHDDDQLLDALGARERVRGDELTGLLSSWTAEIDNPTALPRAGRHARHSRALRIGLTTTVVLGTLSVGGVAAAVTGTKLPVLHQLGQVTQGFWGESGAPAVVGPPPSSAAPRSTDPSTPWTIDPTRTSGTSRDQATRVPSLVPPSTRTHLPGVPVAAPRPKAPAPVSSSSAQPTPSSTAPTSKAPSPTKSSGAPTGTSTSTGSPTRTGGPVYGTSSPAPSTSSSSSSSSDPAEPSATPKLSPSSSSSASSTSAPSATSSSSTSVFSTTTTPSGAQKSR</sequence>
<accession>A0A2Y8ZYL4</accession>
<evidence type="ECO:0008006" key="5">
    <source>
        <dbReference type="Google" id="ProtNLM"/>
    </source>
</evidence>
<name>A0A2Y8ZYL4_9MICO</name>
<gene>
    <name evidence="3" type="ORF">SAMN04489750_2331</name>
</gene>
<keyword evidence="4" id="KW-1185">Reference proteome</keyword>
<evidence type="ECO:0000256" key="1">
    <source>
        <dbReference type="SAM" id="MobiDB-lite"/>
    </source>
</evidence>
<evidence type="ECO:0000313" key="4">
    <source>
        <dbReference type="Proteomes" id="UP000250028"/>
    </source>
</evidence>
<keyword evidence="2" id="KW-0472">Membrane</keyword>
<dbReference type="EMBL" id="UESZ01000001">
    <property type="protein sequence ID" value="SSA34997.1"/>
    <property type="molecule type" value="Genomic_DNA"/>
</dbReference>
<reference evidence="4" key="1">
    <citation type="submission" date="2016-10" db="EMBL/GenBank/DDBJ databases">
        <authorList>
            <person name="Varghese N."/>
            <person name="Submissions S."/>
        </authorList>
    </citation>
    <scope>NUCLEOTIDE SEQUENCE [LARGE SCALE GENOMIC DNA]</scope>
    <source>
        <strain evidence="4">DSM 22951</strain>
    </source>
</reference>
<proteinExistence type="predicted"/>